<comment type="similarity">
    <text evidence="2">Belongs to the bacterial sugar transferase family.</text>
</comment>
<dbReference type="InterPro" id="IPR017475">
    <property type="entry name" value="EPS_sugar_tfrase"/>
</dbReference>
<dbReference type="GO" id="GO:0016020">
    <property type="term" value="C:membrane"/>
    <property type="evidence" value="ECO:0007669"/>
    <property type="project" value="UniProtKB-SubCell"/>
</dbReference>
<feature type="transmembrane region" description="Helical" evidence="7">
    <location>
        <begin position="271"/>
        <end position="296"/>
    </location>
</feature>
<evidence type="ECO:0000256" key="5">
    <source>
        <dbReference type="ARBA" id="ARBA00022989"/>
    </source>
</evidence>
<dbReference type="AlphaFoldDB" id="A0A7K1Y2A5"/>
<sequence>MQTRYQYLLRIVLAVSDIFLLNLAFITARFLIDQPVEGVRYMQYIVACNLLWIFCANLFGMYRSDTIERVERIYKSTWRSLFLHVILFIFYLIFFKDSIYSKHFLMYFYTGLFTLFLFSRFAGTVLETVLIRHFKIRKSVAILGHNNTSQRLAAYFKNNKNNFLFEGFLNDKESLHIDENGDIRPAACEQIRIAATNGVKEVYVSLTPQRIAEAEHLIMEAEKQCVRLKFVPDLTGTLPTPFTVNYMGEFPVLNMRHEPLNDMENRFKKRFADIVISLGVIIFVFSWLFPILAILIKCESRGPVFFKQLRSGRDNEPFWCLKFRSMRVNKDSDHKQAVKNDKRITTIGRFIRKTSIDELPQFLNVLAGHMSVVGPRPHMLSHTKEYSGMINQFMVRHFLKPGITGWAQVNGLRGETKEASMMESRVEHDIWYLENWSSMLDVKIIFLTIINVVKGEDNAY</sequence>
<comment type="caution">
    <text evidence="9">The sequence shown here is derived from an EMBL/GenBank/DDBJ whole genome shotgun (WGS) entry which is preliminary data.</text>
</comment>
<evidence type="ECO:0000313" key="10">
    <source>
        <dbReference type="Proteomes" id="UP000451233"/>
    </source>
</evidence>
<dbReference type="EC" id="2.7.8.31" evidence="9"/>
<protein>
    <submittedName>
        <fullName evidence="9">Undecaprenyl-phosphate glucose phosphotransferase</fullName>
        <ecNumber evidence="9">2.7.8.31</ecNumber>
    </submittedName>
</protein>
<keyword evidence="4 7" id="KW-0812">Transmembrane</keyword>
<dbReference type="PANTHER" id="PTHR30576:SF0">
    <property type="entry name" value="UNDECAPRENYL-PHOSPHATE N-ACETYLGALACTOSAMINYL 1-PHOSPHATE TRANSFERASE-RELATED"/>
    <property type="match status" value="1"/>
</dbReference>
<dbReference type="InterPro" id="IPR003362">
    <property type="entry name" value="Bact_transf"/>
</dbReference>
<keyword evidence="3 9" id="KW-0808">Transferase</keyword>
<keyword evidence="6 7" id="KW-0472">Membrane</keyword>
<evidence type="ECO:0000259" key="8">
    <source>
        <dbReference type="Pfam" id="PF02397"/>
    </source>
</evidence>
<accession>A0A7K1Y2A5</accession>
<organism evidence="9 10">
    <name type="scientific">Hufsiella ginkgonis</name>
    <dbReference type="NCBI Taxonomy" id="2695274"/>
    <lineage>
        <taxon>Bacteria</taxon>
        <taxon>Pseudomonadati</taxon>
        <taxon>Bacteroidota</taxon>
        <taxon>Sphingobacteriia</taxon>
        <taxon>Sphingobacteriales</taxon>
        <taxon>Sphingobacteriaceae</taxon>
        <taxon>Hufsiella</taxon>
    </lineage>
</organism>
<proteinExistence type="inferred from homology"/>
<dbReference type="PANTHER" id="PTHR30576">
    <property type="entry name" value="COLANIC BIOSYNTHESIS UDP-GLUCOSE LIPID CARRIER TRANSFERASE"/>
    <property type="match status" value="1"/>
</dbReference>
<name>A0A7K1Y2A5_9SPHI</name>
<feature type="transmembrane region" description="Helical" evidence="7">
    <location>
        <begin position="106"/>
        <end position="130"/>
    </location>
</feature>
<evidence type="ECO:0000256" key="4">
    <source>
        <dbReference type="ARBA" id="ARBA00022692"/>
    </source>
</evidence>
<dbReference type="Gene3D" id="3.40.50.720">
    <property type="entry name" value="NAD(P)-binding Rossmann-like Domain"/>
    <property type="match status" value="1"/>
</dbReference>
<feature type="transmembrane region" description="Helical" evidence="7">
    <location>
        <begin position="76"/>
        <end position="94"/>
    </location>
</feature>
<evidence type="ECO:0000313" key="9">
    <source>
        <dbReference type="EMBL" id="MXV17400.1"/>
    </source>
</evidence>
<keyword evidence="10" id="KW-1185">Reference proteome</keyword>
<dbReference type="Proteomes" id="UP000451233">
    <property type="component" value="Unassembled WGS sequence"/>
</dbReference>
<evidence type="ECO:0000256" key="3">
    <source>
        <dbReference type="ARBA" id="ARBA00022679"/>
    </source>
</evidence>
<feature type="domain" description="Bacterial sugar transferase" evidence="8">
    <location>
        <begin position="269"/>
        <end position="453"/>
    </location>
</feature>
<dbReference type="GO" id="GO:0089702">
    <property type="term" value="F:undecaprenyl-phosphate glucose phosphotransferase activity"/>
    <property type="evidence" value="ECO:0007669"/>
    <property type="project" value="UniProtKB-EC"/>
</dbReference>
<evidence type="ECO:0000256" key="1">
    <source>
        <dbReference type="ARBA" id="ARBA00004141"/>
    </source>
</evidence>
<evidence type="ECO:0000256" key="2">
    <source>
        <dbReference type="ARBA" id="ARBA00006464"/>
    </source>
</evidence>
<dbReference type="Pfam" id="PF02397">
    <property type="entry name" value="Bac_transf"/>
    <property type="match status" value="1"/>
</dbReference>
<gene>
    <name evidence="9" type="ORF">GS398_19030</name>
</gene>
<keyword evidence="5 7" id="KW-1133">Transmembrane helix</keyword>
<evidence type="ECO:0000256" key="7">
    <source>
        <dbReference type="SAM" id="Phobius"/>
    </source>
</evidence>
<feature type="transmembrane region" description="Helical" evidence="7">
    <location>
        <begin position="7"/>
        <end position="32"/>
    </location>
</feature>
<dbReference type="RefSeq" id="WP_160908409.1">
    <property type="nucleotide sequence ID" value="NZ_WVHS01000005.1"/>
</dbReference>
<feature type="transmembrane region" description="Helical" evidence="7">
    <location>
        <begin position="44"/>
        <end position="64"/>
    </location>
</feature>
<dbReference type="EMBL" id="WVHS01000005">
    <property type="protein sequence ID" value="MXV17400.1"/>
    <property type="molecule type" value="Genomic_DNA"/>
</dbReference>
<dbReference type="InterPro" id="IPR017473">
    <property type="entry name" value="Undecaprenyl-P_gluc_Ptfrase"/>
</dbReference>
<evidence type="ECO:0000256" key="6">
    <source>
        <dbReference type="ARBA" id="ARBA00023136"/>
    </source>
</evidence>
<comment type="subcellular location">
    <subcellularLocation>
        <location evidence="1">Membrane</location>
        <topology evidence="1">Multi-pass membrane protein</topology>
    </subcellularLocation>
</comment>
<reference evidence="9 10" key="1">
    <citation type="submission" date="2019-11" db="EMBL/GenBank/DDBJ databases">
        <title>Pedobacter sp. HMF7056 Genome sequencing and assembly.</title>
        <authorList>
            <person name="Kang H."/>
            <person name="Kim H."/>
            <person name="Joh K."/>
        </authorList>
    </citation>
    <scope>NUCLEOTIDE SEQUENCE [LARGE SCALE GENOMIC DNA]</scope>
    <source>
        <strain evidence="9 10">HMF7056</strain>
    </source>
</reference>
<dbReference type="NCBIfam" id="TIGR03023">
    <property type="entry name" value="WcaJ_sugtrans"/>
    <property type="match status" value="1"/>
</dbReference>
<dbReference type="NCBIfam" id="TIGR03025">
    <property type="entry name" value="EPS_sugtrans"/>
    <property type="match status" value="1"/>
</dbReference>
<dbReference type="Pfam" id="PF13727">
    <property type="entry name" value="CoA_binding_3"/>
    <property type="match status" value="1"/>
</dbReference>